<sequence length="389" mass="43432">MSRPILRPQQVTGQHNLPYRSARTAYPTFLSFQATLKLQAGWAWCGLVDASRWDMVVRLVASDHEIRANVLKSLLLNTISLLSIYVFDLLLHPLAKDQPQKWLHRNVGWFYQVLWLLPVVGLSLYLNTSWCTLIAKRTYTLQHGRSSSYPGPGTSPSPNAYIAFLHSLATSAYRSVMVLTSIIVSLALSYVPLVGGSAEFLFLCWVDAYYCFEFTWIARGLSLSRRVRHLEERWAYYFAFGLPSAALCIWGSTLANAALFALLFPSFIIMAMHARPVPYDPYNPVPPSPSPGSQQQPILHPSPYIPIRFPVFVPVIFINDCIVRILSLGTRGGRSRFTSGGSKAYETAESVEKGEGGDEVELRATNFGPSRVGIGGRTKILGDSRRKID</sequence>
<name>W4KJH8_HETIT</name>
<evidence type="ECO:0000256" key="1">
    <source>
        <dbReference type="ARBA" id="ARBA00004141"/>
    </source>
</evidence>
<dbReference type="EMBL" id="KI925455">
    <property type="protein sequence ID" value="ETW85470.1"/>
    <property type="molecule type" value="Genomic_DNA"/>
</dbReference>
<reference evidence="7 8" key="1">
    <citation type="journal article" date="2012" name="New Phytol.">
        <title>Insight into trade-off between wood decay and parasitism from the genome of a fungal forest pathogen.</title>
        <authorList>
            <person name="Olson A."/>
            <person name="Aerts A."/>
            <person name="Asiegbu F."/>
            <person name="Belbahri L."/>
            <person name="Bouzid O."/>
            <person name="Broberg A."/>
            <person name="Canback B."/>
            <person name="Coutinho P.M."/>
            <person name="Cullen D."/>
            <person name="Dalman K."/>
            <person name="Deflorio G."/>
            <person name="van Diepen L.T."/>
            <person name="Dunand C."/>
            <person name="Duplessis S."/>
            <person name="Durling M."/>
            <person name="Gonthier P."/>
            <person name="Grimwood J."/>
            <person name="Fossdal C.G."/>
            <person name="Hansson D."/>
            <person name="Henrissat B."/>
            <person name="Hietala A."/>
            <person name="Himmelstrand K."/>
            <person name="Hoffmeister D."/>
            <person name="Hogberg N."/>
            <person name="James T.Y."/>
            <person name="Karlsson M."/>
            <person name="Kohler A."/>
            <person name="Kues U."/>
            <person name="Lee Y.H."/>
            <person name="Lin Y.C."/>
            <person name="Lind M."/>
            <person name="Lindquist E."/>
            <person name="Lombard V."/>
            <person name="Lucas S."/>
            <person name="Lunden K."/>
            <person name="Morin E."/>
            <person name="Murat C."/>
            <person name="Park J."/>
            <person name="Raffaello T."/>
            <person name="Rouze P."/>
            <person name="Salamov A."/>
            <person name="Schmutz J."/>
            <person name="Solheim H."/>
            <person name="Stahlberg J."/>
            <person name="Velez H."/>
            <person name="de Vries R.P."/>
            <person name="Wiebenga A."/>
            <person name="Woodward S."/>
            <person name="Yakovlev I."/>
            <person name="Garbelotto M."/>
            <person name="Martin F."/>
            <person name="Grigoriev I.V."/>
            <person name="Stenlid J."/>
        </authorList>
    </citation>
    <scope>NUCLEOTIDE SEQUENCE [LARGE SCALE GENOMIC DNA]</scope>
    <source>
        <strain evidence="7 8">TC 32-1</strain>
    </source>
</reference>
<dbReference type="PANTHER" id="PTHR21389:SF0">
    <property type="entry name" value="ETOPOSIDE-INDUCED PROTEIN 2.4 HOMOLOG"/>
    <property type="match status" value="1"/>
</dbReference>
<dbReference type="RefSeq" id="XP_009542329.1">
    <property type="nucleotide sequence ID" value="XM_009544034.1"/>
</dbReference>
<keyword evidence="3 6" id="KW-1133">Transmembrane helix</keyword>
<dbReference type="HOGENOM" id="CLU_046461_0_0_1"/>
<dbReference type="OrthoDB" id="266518at2759"/>
<keyword evidence="2 6" id="KW-0812">Transmembrane</keyword>
<feature type="transmembrane region" description="Helical" evidence="6">
    <location>
        <begin position="234"/>
        <end position="252"/>
    </location>
</feature>
<dbReference type="InParanoid" id="W4KJH8"/>
<feature type="compositionally biased region" description="Basic and acidic residues" evidence="5">
    <location>
        <begin position="350"/>
        <end position="362"/>
    </location>
</feature>
<evidence type="ECO:0000256" key="4">
    <source>
        <dbReference type="ARBA" id="ARBA00023136"/>
    </source>
</evidence>
<dbReference type="GO" id="GO:0016236">
    <property type="term" value="P:macroautophagy"/>
    <property type="evidence" value="ECO:0007669"/>
    <property type="project" value="TreeGrafter"/>
</dbReference>
<dbReference type="KEGG" id="hir:HETIRDRAFT_443500"/>
<evidence type="ECO:0000313" key="8">
    <source>
        <dbReference type="Proteomes" id="UP000030671"/>
    </source>
</evidence>
<evidence type="ECO:0000256" key="5">
    <source>
        <dbReference type="SAM" id="MobiDB-lite"/>
    </source>
</evidence>
<evidence type="ECO:0008006" key="9">
    <source>
        <dbReference type="Google" id="ProtNLM"/>
    </source>
</evidence>
<proteinExistence type="predicted"/>
<evidence type="ECO:0000256" key="6">
    <source>
        <dbReference type="SAM" id="Phobius"/>
    </source>
</evidence>
<evidence type="ECO:0000256" key="3">
    <source>
        <dbReference type="ARBA" id="ARBA00022989"/>
    </source>
</evidence>
<organism evidence="7 8">
    <name type="scientific">Heterobasidion irregulare (strain TC 32-1)</name>
    <dbReference type="NCBI Taxonomy" id="747525"/>
    <lineage>
        <taxon>Eukaryota</taxon>
        <taxon>Fungi</taxon>
        <taxon>Dikarya</taxon>
        <taxon>Basidiomycota</taxon>
        <taxon>Agaricomycotina</taxon>
        <taxon>Agaricomycetes</taxon>
        <taxon>Russulales</taxon>
        <taxon>Bondarzewiaceae</taxon>
        <taxon>Heterobasidion</taxon>
        <taxon>Heterobasidion annosum species complex</taxon>
    </lineage>
</organism>
<dbReference type="Proteomes" id="UP000030671">
    <property type="component" value="Unassembled WGS sequence"/>
</dbReference>
<dbReference type="PANTHER" id="PTHR21389">
    <property type="entry name" value="P53 INDUCED PROTEIN"/>
    <property type="match status" value="1"/>
</dbReference>
<dbReference type="GO" id="GO:0016020">
    <property type="term" value="C:membrane"/>
    <property type="evidence" value="ECO:0007669"/>
    <property type="project" value="UniProtKB-SubCell"/>
</dbReference>
<protein>
    <recommendedName>
        <fullName evidence="9">Etoposide-induced protein 2.4-domain-containing protein</fullName>
    </recommendedName>
</protein>
<dbReference type="AlphaFoldDB" id="W4KJH8"/>
<dbReference type="InterPro" id="IPR059112">
    <property type="entry name" value="CysZ/EI24"/>
</dbReference>
<feature type="region of interest" description="Disordered" evidence="5">
    <location>
        <begin position="348"/>
        <end position="389"/>
    </location>
</feature>
<dbReference type="GO" id="GO:0005783">
    <property type="term" value="C:endoplasmic reticulum"/>
    <property type="evidence" value="ECO:0007669"/>
    <property type="project" value="TreeGrafter"/>
</dbReference>
<feature type="transmembrane region" description="Helical" evidence="6">
    <location>
        <begin position="176"/>
        <end position="194"/>
    </location>
</feature>
<dbReference type="Pfam" id="PF07264">
    <property type="entry name" value="EI24"/>
    <property type="match status" value="1"/>
</dbReference>
<evidence type="ECO:0000256" key="2">
    <source>
        <dbReference type="ARBA" id="ARBA00022692"/>
    </source>
</evidence>
<dbReference type="eggNOG" id="KOG3966">
    <property type="taxonomic scope" value="Eukaryota"/>
</dbReference>
<evidence type="ECO:0000313" key="7">
    <source>
        <dbReference type="EMBL" id="ETW85470.1"/>
    </source>
</evidence>
<feature type="compositionally biased region" description="Basic and acidic residues" evidence="5">
    <location>
        <begin position="380"/>
        <end position="389"/>
    </location>
</feature>
<feature type="transmembrane region" description="Helical" evidence="6">
    <location>
        <begin position="115"/>
        <end position="135"/>
    </location>
</feature>
<accession>W4KJH8</accession>
<gene>
    <name evidence="7" type="ORF">HETIRDRAFT_443500</name>
</gene>
<comment type="subcellular location">
    <subcellularLocation>
        <location evidence="1">Membrane</location>
        <topology evidence="1">Multi-pass membrane protein</topology>
    </subcellularLocation>
</comment>
<keyword evidence="4 6" id="KW-0472">Membrane</keyword>
<keyword evidence="8" id="KW-1185">Reference proteome</keyword>
<dbReference type="GeneID" id="20675526"/>
<feature type="transmembrane region" description="Helical" evidence="6">
    <location>
        <begin position="200"/>
        <end position="222"/>
    </location>
</feature>
<feature type="transmembrane region" description="Helical" evidence="6">
    <location>
        <begin position="74"/>
        <end position="95"/>
    </location>
</feature>